<reference evidence="1 2" key="1">
    <citation type="submission" date="2013-09" db="EMBL/GenBank/DDBJ databases">
        <title>Whole genome sequencing of Halarchaeum acidiphilum strain MH1-52-1.</title>
        <authorList>
            <person name="Shimane Y."/>
            <person name="Minegishi H."/>
            <person name="Nishi S."/>
            <person name="Echigo A."/>
            <person name="Shuto A."/>
            <person name="Konishi M."/>
            <person name="Ito T."/>
            <person name="Ohkuma M."/>
            <person name="Ohta Y."/>
            <person name="Nagano Y."/>
            <person name="Tsubouchi T."/>
            <person name="Mori K."/>
            <person name="Usui K."/>
            <person name="Kamekura M."/>
            <person name="Usami R."/>
            <person name="Takaki Y."/>
            <person name="Hatada Y."/>
        </authorList>
    </citation>
    <scope>NUCLEOTIDE SEQUENCE [LARGE SCALE GENOMIC DNA]</scope>
    <source>
        <strain evidence="1 2">JCM 16109</strain>
    </source>
</reference>
<dbReference type="Proteomes" id="UP000016986">
    <property type="component" value="Unassembled WGS sequence"/>
</dbReference>
<dbReference type="AlphaFoldDB" id="U2YEA5"/>
<accession>U2YEA5</accession>
<dbReference type="Pfam" id="PF23922">
    <property type="entry name" value="DUF7261"/>
    <property type="match status" value="1"/>
</dbReference>
<name>U2YEA5_9EURY</name>
<proteinExistence type="predicted"/>
<dbReference type="InterPro" id="IPR055685">
    <property type="entry name" value="DUF7261"/>
</dbReference>
<organism evidence="1 2">
    <name type="scientific">Halarchaeum acidiphilum MH1-52-1</name>
    <dbReference type="NCBI Taxonomy" id="1261545"/>
    <lineage>
        <taxon>Archaea</taxon>
        <taxon>Methanobacteriati</taxon>
        <taxon>Methanobacteriota</taxon>
        <taxon>Stenosarchaea group</taxon>
        <taxon>Halobacteria</taxon>
        <taxon>Halobacteriales</taxon>
        <taxon>Halobacteriaceae</taxon>
    </lineage>
</organism>
<dbReference type="RefSeq" id="WP_021779899.1">
    <property type="nucleotide sequence ID" value="NZ_BATA01000014.1"/>
</dbReference>
<dbReference type="EMBL" id="BATA01000014">
    <property type="protein sequence ID" value="GAD52091.1"/>
    <property type="molecule type" value="Genomic_DNA"/>
</dbReference>
<gene>
    <name evidence="1" type="ORF">MBEHAL_0851</name>
</gene>
<sequence>MSRDRGQLVLVAAALVALAFVPALAAYLQLGYAGDAHAMAARDDAGTATAAALDPAVDAATPRLAESDAWTDRDAAVSAYRDALNGSIEAIENASVARGRVSVVSYDERAAITSARDACPSGRGRVFGPCEAVGGIVVQERANRTHVVAVAFDVRVIGEGRETHLAVVVRRDG</sequence>
<evidence type="ECO:0000313" key="2">
    <source>
        <dbReference type="Proteomes" id="UP000016986"/>
    </source>
</evidence>
<comment type="caution">
    <text evidence="1">The sequence shown here is derived from an EMBL/GenBank/DDBJ whole genome shotgun (WGS) entry which is preliminary data.</text>
</comment>
<evidence type="ECO:0000313" key="1">
    <source>
        <dbReference type="EMBL" id="GAD52091.1"/>
    </source>
</evidence>
<dbReference type="OrthoDB" id="307144at2157"/>
<dbReference type="eggNOG" id="arCOG04679">
    <property type="taxonomic scope" value="Archaea"/>
</dbReference>
<protein>
    <submittedName>
        <fullName evidence="1">Uncharacterized protein</fullName>
    </submittedName>
</protein>
<keyword evidence="2" id="KW-1185">Reference proteome</keyword>